<organism evidence="1 2">
    <name type="scientific">Steinernema carpocapsae</name>
    <name type="common">Entomopathogenic nematode</name>
    <dbReference type="NCBI Taxonomy" id="34508"/>
    <lineage>
        <taxon>Eukaryota</taxon>
        <taxon>Metazoa</taxon>
        <taxon>Ecdysozoa</taxon>
        <taxon>Nematoda</taxon>
        <taxon>Chromadorea</taxon>
        <taxon>Rhabditida</taxon>
        <taxon>Tylenchina</taxon>
        <taxon>Panagrolaimomorpha</taxon>
        <taxon>Strongyloidoidea</taxon>
        <taxon>Steinernematidae</taxon>
        <taxon>Steinernema</taxon>
    </lineage>
</organism>
<reference evidence="1 2" key="1">
    <citation type="journal article" date="2015" name="Genome Biol.">
        <title>Comparative genomics of Steinernema reveals deeply conserved gene regulatory networks.</title>
        <authorList>
            <person name="Dillman A.R."/>
            <person name="Macchietto M."/>
            <person name="Porter C.F."/>
            <person name="Rogers A."/>
            <person name="Williams B."/>
            <person name="Antoshechkin I."/>
            <person name="Lee M.M."/>
            <person name="Goodwin Z."/>
            <person name="Lu X."/>
            <person name="Lewis E.E."/>
            <person name="Goodrich-Blair H."/>
            <person name="Stock S.P."/>
            <person name="Adams B.J."/>
            <person name="Sternberg P.W."/>
            <person name="Mortazavi A."/>
        </authorList>
    </citation>
    <scope>NUCLEOTIDE SEQUENCE [LARGE SCALE GENOMIC DNA]</scope>
    <source>
        <strain evidence="1 2">ALL</strain>
    </source>
</reference>
<proteinExistence type="predicted"/>
<keyword evidence="2" id="KW-1185">Reference proteome</keyword>
<accession>A0A4U8UZV8</accession>
<name>A0A4U8UZV8_STECR</name>
<evidence type="ECO:0000313" key="2">
    <source>
        <dbReference type="Proteomes" id="UP000298663"/>
    </source>
</evidence>
<gene>
    <name evidence="1" type="ORF">L596_005345</name>
</gene>
<evidence type="ECO:0000313" key="1">
    <source>
        <dbReference type="EMBL" id="TMS38674.1"/>
    </source>
</evidence>
<protein>
    <submittedName>
        <fullName evidence="1">Uncharacterized protein</fullName>
    </submittedName>
</protein>
<comment type="caution">
    <text evidence="1">The sequence shown here is derived from an EMBL/GenBank/DDBJ whole genome shotgun (WGS) entry which is preliminary data.</text>
</comment>
<dbReference type="Proteomes" id="UP000298663">
    <property type="component" value="Unassembled WGS sequence"/>
</dbReference>
<dbReference type="EMBL" id="AZBU02000001">
    <property type="protein sequence ID" value="TMS38674.1"/>
    <property type="molecule type" value="Genomic_DNA"/>
</dbReference>
<reference evidence="1 2" key="2">
    <citation type="journal article" date="2019" name="G3 (Bethesda)">
        <title>Hybrid Assembly of the Genome of the Entomopathogenic Nematode Steinernema carpocapsae Identifies the X-Chromosome.</title>
        <authorList>
            <person name="Serra L."/>
            <person name="Macchietto M."/>
            <person name="Macias-Munoz A."/>
            <person name="McGill C.J."/>
            <person name="Rodriguez I.M."/>
            <person name="Rodriguez B."/>
            <person name="Murad R."/>
            <person name="Mortazavi A."/>
        </authorList>
    </citation>
    <scope>NUCLEOTIDE SEQUENCE [LARGE SCALE GENOMIC DNA]</scope>
    <source>
        <strain evidence="1 2">ALL</strain>
    </source>
</reference>
<sequence length="89" mass="10369">MAAHGAENNKLHFKYWVRSAAHCSLNEDIERIRQSSRGMFREWRLCNSKQGGKINDLFRQQHTFCDRCKALVAHGITIKALLCFFFRGP</sequence>
<dbReference type="AlphaFoldDB" id="A0A4U8UZV8"/>